<reference evidence="2" key="2">
    <citation type="submission" date="2023-02" db="EMBL/GenBank/DDBJ databases">
        <title>A novel hydrolase synthesized by Rhodococcus erythropolis HQ is responsible for the detoxification of Zearalenone.</title>
        <authorList>
            <person name="Hu J."/>
            <person name="Xu J."/>
        </authorList>
    </citation>
    <scope>NUCLEOTIDE SEQUENCE</scope>
    <source>
        <strain evidence="2">HQ</strain>
    </source>
</reference>
<dbReference type="GeneID" id="64141663"/>
<evidence type="ECO:0000256" key="1">
    <source>
        <dbReference type="SAM" id="MobiDB-lite"/>
    </source>
</evidence>
<dbReference type="Proteomes" id="UP001217325">
    <property type="component" value="Unassembled WGS sequence"/>
</dbReference>
<feature type="region of interest" description="Disordered" evidence="1">
    <location>
        <begin position="214"/>
        <end position="238"/>
    </location>
</feature>
<proteinExistence type="predicted"/>
<dbReference type="Proteomes" id="UP000230886">
    <property type="component" value="Unassembled WGS sequence"/>
</dbReference>
<dbReference type="AlphaFoldDB" id="A0A2A5J4J8"/>
<evidence type="ECO:0000313" key="4">
    <source>
        <dbReference type="Proteomes" id="UP000230886"/>
    </source>
</evidence>
<accession>A0A2A5J4J8</accession>
<organism evidence="3 4">
    <name type="scientific">Rhodococcus qingshengii</name>
    <dbReference type="NCBI Taxonomy" id="334542"/>
    <lineage>
        <taxon>Bacteria</taxon>
        <taxon>Bacillati</taxon>
        <taxon>Actinomycetota</taxon>
        <taxon>Actinomycetes</taxon>
        <taxon>Mycobacteriales</taxon>
        <taxon>Nocardiaceae</taxon>
        <taxon>Rhodococcus</taxon>
        <taxon>Rhodococcus erythropolis group</taxon>
    </lineage>
</organism>
<dbReference type="EMBL" id="JARDXE010000017">
    <property type="protein sequence ID" value="MDE8648046.1"/>
    <property type="molecule type" value="Genomic_DNA"/>
</dbReference>
<dbReference type="EMBL" id="NOVD01000042">
    <property type="protein sequence ID" value="PCK23901.1"/>
    <property type="molecule type" value="Genomic_DNA"/>
</dbReference>
<comment type="caution">
    <text evidence="3">The sequence shown here is derived from an EMBL/GenBank/DDBJ whole genome shotgun (WGS) entry which is preliminary data.</text>
</comment>
<evidence type="ECO:0000313" key="3">
    <source>
        <dbReference type="EMBL" id="PCK23901.1"/>
    </source>
</evidence>
<reference evidence="3 4" key="1">
    <citation type="submission" date="2017-07" db="EMBL/GenBank/DDBJ databases">
        <title>Draft sequence of Rhodococcus enclensis 23b-28.</title>
        <authorList>
            <person name="Besaury L."/>
            <person name="Sancelme M."/>
            <person name="Amato P."/>
            <person name="Lallement A."/>
            <person name="Delort A.-M."/>
        </authorList>
    </citation>
    <scope>NUCLEOTIDE SEQUENCE [LARGE SCALE GENOMIC DNA]</scope>
    <source>
        <strain evidence="3 4">23b-28</strain>
    </source>
</reference>
<evidence type="ECO:0000313" key="2">
    <source>
        <dbReference type="EMBL" id="MDE8648046.1"/>
    </source>
</evidence>
<evidence type="ECO:0008006" key="5">
    <source>
        <dbReference type="Google" id="ProtNLM"/>
    </source>
</evidence>
<name>A0A2A5J4J8_RHOSG</name>
<sequence length="238" mass="25747">MKDTDVVRAAEFIGAELPREAWPHWNQGWPRESEAALLDAIFSSRAAYGTPKTGVRAVVDRWRTHRSVAADDRLDSLPALAAFTDRGDELATILGNRQRVPGNYFTKAEGAARAAKALADAGCRCGADVEDTEGLRSAVVSVPGLGPRTFETLMFLSGRLTVTSIDLLARFATEASSSEKLLSSTDAAELLVAVAEHLDVDVRTLTHAAWRYQRTAEQPRRSKKSTMPPAADPLAETA</sequence>
<accession>A0A7I8B6S5</accession>
<gene>
    <name evidence="3" type="ORF">CHR55_28730</name>
    <name evidence="2" type="ORF">PXH69_24005</name>
</gene>
<protein>
    <recommendedName>
        <fullName evidence="5">Endonuclease</fullName>
    </recommendedName>
</protein>
<dbReference type="RefSeq" id="WP_064689267.1">
    <property type="nucleotide sequence ID" value="NZ_AP023172.1"/>
</dbReference>